<dbReference type="EMBL" id="JAIWJX010000002">
    <property type="protein sequence ID" value="MCK6256097.1"/>
    <property type="molecule type" value="Genomic_DNA"/>
</dbReference>
<sequence>MKKTISRLPMPAGLRIELSRAAGLDNETLFRALKEKDVKALQPAGEDLDWEYMFSYAEQHEEEVKAAIYHGYEFKFLTINGLRNYLKIRFGFKDGHDFEINEEGIVSLEMSAEDVKELEGALPDHWILSTLDVPEEKDNRRKIQIKPAALEQNKAAGS</sequence>
<keyword evidence="2" id="KW-1185">Reference proteome</keyword>
<proteinExistence type="predicted"/>
<protein>
    <submittedName>
        <fullName evidence="1">Uncharacterized protein</fullName>
    </submittedName>
</protein>
<accession>A0A9X1X8H9</accession>
<name>A0A9X1X8H9_9BACL</name>
<gene>
    <name evidence="1" type="ORF">LCY76_05705</name>
</gene>
<evidence type="ECO:0000313" key="2">
    <source>
        <dbReference type="Proteomes" id="UP001139011"/>
    </source>
</evidence>
<organism evidence="1 2">
    <name type="scientific">Fictibacillus marinisediminis</name>
    <dbReference type="NCBI Taxonomy" id="2878389"/>
    <lineage>
        <taxon>Bacteria</taxon>
        <taxon>Bacillati</taxon>
        <taxon>Bacillota</taxon>
        <taxon>Bacilli</taxon>
        <taxon>Bacillales</taxon>
        <taxon>Fictibacillaceae</taxon>
        <taxon>Fictibacillus</taxon>
    </lineage>
</organism>
<comment type="caution">
    <text evidence="1">The sequence shown here is derived from an EMBL/GenBank/DDBJ whole genome shotgun (WGS) entry which is preliminary data.</text>
</comment>
<evidence type="ECO:0000313" key="1">
    <source>
        <dbReference type="EMBL" id="MCK6256097.1"/>
    </source>
</evidence>
<dbReference type="Proteomes" id="UP001139011">
    <property type="component" value="Unassembled WGS sequence"/>
</dbReference>
<dbReference type="AlphaFoldDB" id="A0A9X1X8H9"/>
<reference evidence="1" key="1">
    <citation type="submission" date="2021-09" db="EMBL/GenBank/DDBJ databases">
        <title>Genome analysis of Fictibacillus sp. KIGAM418 isolated from marine sediment.</title>
        <authorList>
            <person name="Seo M.-J."/>
            <person name="Cho E.-S."/>
            <person name="Hwang C.Y."/>
        </authorList>
    </citation>
    <scope>NUCLEOTIDE SEQUENCE</scope>
    <source>
        <strain evidence="1">KIGAM418</strain>
    </source>
</reference>
<dbReference type="RefSeq" id="WP_248251812.1">
    <property type="nucleotide sequence ID" value="NZ_JAIWJX010000002.1"/>
</dbReference>